<accession>A0A9Q3IZ27</accession>
<sequence length="145" mass="16687">MVRRKNDQAPIIVCKEEWYMMVRNQSFTILGPEGVLKHHVCHRWGFDSTLLQQETTSLESSMSGSDELMADDFGSNNEYIQTKAYLSEDLIEKMRNQLKKIIVPKGVTRLPSRIGTAQNGKLKANEWSVMFGVYLSLIVLDLFWD</sequence>
<reference evidence="2" key="1">
    <citation type="submission" date="2021-03" db="EMBL/GenBank/DDBJ databases">
        <title>Draft genome sequence of rust myrtle Austropuccinia psidii MF-1, a brazilian biotype.</title>
        <authorList>
            <person name="Quecine M.C."/>
            <person name="Pachon D.M.R."/>
            <person name="Bonatelli M.L."/>
            <person name="Correr F.H."/>
            <person name="Franceschini L.M."/>
            <person name="Leite T.F."/>
            <person name="Margarido G.R.A."/>
            <person name="Almeida C.A."/>
            <person name="Ferrarezi J.A."/>
            <person name="Labate C.A."/>
        </authorList>
    </citation>
    <scope>NUCLEOTIDE SEQUENCE</scope>
    <source>
        <strain evidence="2">MF-1</strain>
    </source>
</reference>
<gene>
    <name evidence="2" type="ORF">O181_092227</name>
</gene>
<keyword evidence="3" id="KW-1185">Reference proteome</keyword>
<keyword evidence="1" id="KW-0472">Membrane</keyword>
<feature type="transmembrane region" description="Helical" evidence="1">
    <location>
        <begin position="127"/>
        <end position="144"/>
    </location>
</feature>
<proteinExistence type="predicted"/>
<name>A0A9Q3IZ27_9BASI</name>
<dbReference type="OrthoDB" id="2506519at2759"/>
<keyword evidence="1" id="KW-0812">Transmembrane</keyword>
<dbReference type="Proteomes" id="UP000765509">
    <property type="component" value="Unassembled WGS sequence"/>
</dbReference>
<protein>
    <submittedName>
        <fullName evidence="2">Uncharacterized protein</fullName>
    </submittedName>
</protein>
<evidence type="ECO:0000313" key="3">
    <source>
        <dbReference type="Proteomes" id="UP000765509"/>
    </source>
</evidence>
<evidence type="ECO:0000313" key="2">
    <source>
        <dbReference type="EMBL" id="MBW0552512.1"/>
    </source>
</evidence>
<organism evidence="2 3">
    <name type="scientific">Austropuccinia psidii MF-1</name>
    <dbReference type="NCBI Taxonomy" id="1389203"/>
    <lineage>
        <taxon>Eukaryota</taxon>
        <taxon>Fungi</taxon>
        <taxon>Dikarya</taxon>
        <taxon>Basidiomycota</taxon>
        <taxon>Pucciniomycotina</taxon>
        <taxon>Pucciniomycetes</taxon>
        <taxon>Pucciniales</taxon>
        <taxon>Sphaerophragmiaceae</taxon>
        <taxon>Austropuccinia</taxon>
    </lineage>
</organism>
<evidence type="ECO:0000256" key="1">
    <source>
        <dbReference type="SAM" id="Phobius"/>
    </source>
</evidence>
<comment type="caution">
    <text evidence="2">The sequence shown here is derived from an EMBL/GenBank/DDBJ whole genome shotgun (WGS) entry which is preliminary data.</text>
</comment>
<dbReference type="EMBL" id="AVOT02058680">
    <property type="protein sequence ID" value="MBW0552512.1"/>
    <property type="molecule type" value="Genomic_DNA"/>
</dbReference>
<keyword evidence="1" id="KW-1133">Transmembrane helix</keyword>
<dbReference type="AlphaFoldDB" id="A0A9Q3IZ27"/>